<gene>
    <name evidence="2" type="ORF">Tci_438404</name>
</gene>
<evidence type="ECO:0000313" key="2">
    <source>
        <dbReference type="EMBL" id="GEY66430.1"/>
    </source>
</evidence>
<proteinExistence type="predicted"/>
<reference evidence="2" key="1">
    <citation type="journal article" date="2019" name="Sci. Rep.">
        <title>Draft genome of Tanacetum cinerariifolium, the natural source of mosquito coil.</title>
        <authorList>
            <person name="Yamashiro T."/>
            <person name="Shiraishi A."/>
            <person name="Satake H."/>
            <person name="Nakayama K."/>
        </authorList>
    </citation>
    <scope>NUCLEOTIDE SEQUENCE</scope>
</reference>
<sequence length="450" mass="50674">MSSFYEFTCYGCGGPSDTPLCYLYTCEQCGNILIDGTCSKCNYGAGNSFVYDPSLKSFNEVQSIFNPPPQPHYNIYLCQICESNYHYGYECSQRISLVYEPEPFYNQSFGDNAYSHDSPGITPHIDHHCCYTCEDSLNGFFCHQCTCEFCENDAHNGYNCPSHVPFIKTLPSVPQQYLCCENCGVNPSLNIQNELNDHEIFINELIQQKLQNENAQLFLAITITLDLPTVEPKDYLRIRDEHLDTIPKMESDAFIKSSVENLVPRPSESEDEYECDEIYSNPLFDEEIISIKIDLHHVNAESDLIESLLNQDSSIISSSKIDSILDEFTGELILLKSIPPGIDEADCDPEEEIRLIEKLLYDNSSPRMSDLSLTADESMPPSIKDDDYDSEGDILEGLLSNDSLSLLENDSFHFDIPSSPRPLAKPPVDDEIKPNSGILTVKVVGDISEH</sequence>
<comment type="caution">
    <text evidence="2">The sequence shown here is derived from an EMBL/GenBank/DDBJ whole genome shotgun (WGS) entry which is preliminary data.</text>
</comment>
<evidence type="ECO:0008006" key="3">
    <source>
        <dbReference type="Google" id="ProtNLM"/>
    </source>
</evidence>
<protein>
    <recommendedName>
        <fullName evidence="3">Pre-mRNA splicing Prp18-interacting factor</fullName>
    </recommendedName>
</protein>
<accession>A0A699HRS1</accession>
<feature type="region of interest" description="Disordered" evidence="1">
    <location>
        <begin position="370"/>
        <end position="390"/>
    </location>
</feature>
<evidence type="ECO:0000256" key="1">
    <source>
        <dbReference type="SAM" id="MobiDB-lite"/>
    </source>
</evidence>
<name>A0A699HRS1_TANCI</name>
<dbReference type="EMBL" id="BKCJ010198209">
    <property type="protein sequence ID" value="GEY66430.1"/>
    <property type="molecule type" value="Genomic_DNA"/>
</dbReference>
<dbReference type="AlphaFoldDB" id="A0A699HRS1"/>
<organism evidence="2">
    <name type="scientific">Tanacetum cinerariifolium</name>
    <name type="common">Dalmatian daisy</name>
    <name type="synonym">Chrysanthemum cinerariifolium</name>
    <dbReference type="NCBI Taxonomy" id="118510"/>
    <lineage>
        <taxon>Eukaryota</taxon>
        <taxon>Viridiplantae</taxon>
        <taxon>Streptophyta</taxon>
        <taxon>Embryophyta</taxon>
        <taxon>Tracheophyta</taxon>
        <taxon>Spermatophyta</taxon>
        <taxon>Magnoliopsida</taxon>
        <taxon>eudicotyledons</taxon>
        <taxon>Gunneridae</taxon>
        <taxon>Pentapetalae</taxon>
        <taxon>asterids</taxon>
        <taxon>campanulids</taxon>
        <taxon>Asterales</taxon>
        <taxon>Asteraceae</taxon>
        <taxon>Asteroideae</taxon>
        <taxon>Anthemideae</taxon>
        <taxon>Anthemidinae</taxon>
        <taxon>Tanacetum</taxon>
    </lineage>
</organism>